<gene>
    <name evidence="1" type="ORF">BO66DRAFT_389805</name>
</gene>
<organism evidence="1 2">
    <name type="scientific">Aspergillus aculeatinus CBS 121060</name>
    <dbReference type="NCBI Taxonomy" id="1448322"/>
    <lineage>
        <taxon>Eukaryota</taxon>
        <taxon>Fungi</taxon>
        <taxon>Dikarya</taxon>
        <taxon>Ascomycota</taxon>
        <taxon>Pezizomycotina</taxon>
        <taxon>Eurotiomycetes</taxon>
        <taxon>Eurotiomycetidae</taxon>
        <taxon>Eurotiales</taxon>
        <taxon>Aspergillaceae</taxon>
        <taxon>Aspergillus</taxon>
        <taxon>Aspergillus subgen. Circumdati</taxon>
    </lineage>
</organism>
<evidence type="ECO:0000313" key="2">
    <source>
        <dbReference type="Proteomes" id="UP000249661"/>
    </source>
</evidence>
<dbReference type="EMBL" id="KZ824943">
    <property type="protein sequence ID" value="RAH72461.1"/>
    <property type="molecule type" value="Genomic_DNA"/>
</dbReference>
<name>A0ACD1HGC2_9EURO</name>
<proteinExistence type="predicted"/>
<protein>
    <submittedName>
        <fullName evidence="1">Uncharacterized protein</fullName>
    </submittedName>
</protein>
<reference evidence="1" key="1">
    <citation type="submission" date="2018-02" db="EMBL/GenBank/DDBJ databases">
        <title>The genomes of Aspergillus section Nigri reveals drivers in fungal speciation.</title>
        <authorList>
            <consortium name="DOE Joint Genome Institute"/>
            <person name="Vesth T.C."/>
            <person name="Nybo J."/>
            <person name="Theobald S."/>
            <person name="Brandl J."/>
            <person name="Frisvad J.C."/>
            <person name="Nielsen K.F."/>
            <person name="Lyhne E.K."/>
            <person name="Kogle M.E."/>
            <person name="Kuo A."/>
            <person name="Riley R."/>
            <person name="Clum A."/>
            <person name="Nolan M."/>
            <person name="Lipzen A."/>
            <person name="Salamov A."/>
            <person name="Henrissat B."/>
            <person name="Wiebenga A."/>
            <person name="De vries R.P."/>
            <person name="Grigoriev I.V."/>
            <person name="Mortensen U.H."/>
            <person name="Andersen M.R."/>
            <person name="Baker S.E."/>
        </authorList>
    </citation>
    <scope>NUCLEOTIDE SEQUENCE</scope>
    <source>
        <strain evidence="1">CBS 121060</strain>
    </source>
</reference>
<keyword evidence="2" id="KW-1185">Reference proteome</keyword>
<dbReference type="Proteomes" id="UP000249661">
    <property type="component" value="Unassembled WGS sequence"/>
</dbReference>
<evidence type="ECO:0000313" key="1">
    <source>
        <dbReference type="EMBL" id="RAH72461.1"/>
    </source>
</evidence>
<accession>A0ACD1HGC2</accession>
<sequence length="125" mass="13759">MSVEIQGKLHRHRDRLKNRVQQMGVPDFFKRGQGFSEILVHPNSGEHCVPRRLNALAQGLPYAMVRENMLQTSVQLPSAQPVSFQDLSAGHSPSSVTLPKLRYLSSASTSIPKGDEPSTLPLGSK</sequence>